<feature type="region of interest" description="Disordered" evidence="4">
    <location>
        <begin position="53"/>
        <end position="87"/>
    </location>
</feature>
<dbReference type="AlphaFoldDB" id="A0A6T6YZN7"/>
<dbReference type="Pfam" id="PF23409">
    <property type="entry name" value="Beta-prop_EML"/>
    <property type="match status" value="1"/>
</dbReference>
<keyword evidence="1 3" id="KW-0853">WD repeat</keyword>
<feature type="domain" description="EML-like first beta-propeller" evidence="5">
    <location>
        <begin position="163"/>
        <end position="415"/>
    </location>
</feature>
<keyword evidence="2" id="KW-0677">Repeat</keyword>
<accession>A0A6T6YZN7</accession>
<proteinExistence type="predicted"/>
<dbReference type="InterPro" id="IPR005108">
    <property type="entry name" value="HELP"/>
</dbReference>
<dbReference type="EMBL" id="HBEM01032977">
    <property type="protein sequence ID" value="CAD8463563.1"/>
    <property type="molecule type" value="Transcribed_RNA"/>
</dbReference>
<evidence type="ECO:0000256" key="1">
    <source>
        <dbReference type="ARBA" id="ARBA00022574"/>
    </source>
</evidence>
<evidence type="ECO:0000256" key="4">
    <source>
        <dbReference type="SAM" id="MobiDB-lite"/>
    </source>
</evidence>
<dbReference type="InterPro" id="IPR001680">
    <property type="entry name" value="WD40_rpt"/>
</dbReference>
<protein>
    <recommendedName>
        <fullName evidence="9">HELP domain-containing protein</fullName>
    </recommendedName>
</protein>
<feature type="compositionally biased region" description="Acidic residues" evidence="4">
    <location>
        <begin position="60"/>
        <end position="73"/>
    </location>
</feature>
<evidence type="ECO:0000256" key="3">
    <source>
        <dbReference type="PROSITE-ProRule" id="PRU00221"/>
    </source>
</evidence>
<feature type="region of interest" description="Disordered" evidence="4">
    <location>
        <begin position="1"/>
        <end position="21"/>
    </location>
</feature>
<dbReference type="Gene3D" id="2.130.10.10">
    <property type="entry name" value="YVTN repeat-like/Quinoprotein amine dehydrogenase"/>
    <property type="match status" value="2"/>
</dbReference>
<evidence type="ECO:0008006" key="9">
    <source>
        <dbReference type="Google" id="ProtNLM"/>
    </source>
</evidence>
<dbReference type="PROSITE" id="PS50294">
    <property type="entry name" value="WD_REPEATS_REGION"/>
    <property type="match status" value="1"/>
</dbReference>
<dbReference type="PANTHER" id="PTHR13720">
    <property type="entry name" value="WD-40 REPEAT PROTEIN"/>
    <property type="match status" value="1"/>
</dbReference>
<dbReference type="PANTHER" id="PTHR13720:SF33">
    <property type="entry name" value="HELP DOMAIN-CONTAINING PROTEIN"/>
    <property type="match status" value="1"/>
</dbReference>
<organism evidence="7">
    <name type="scientific">Amorphochlora amoebiformis</name>
    <dbReference type="NCBI Taxonomy" id="1561963"/>
    <lineage>
        <taxon>Eukaryota</taxon>
        <taxon>Sar</taxon>
        <taxon>Rhizaria</taxon>
        <taxon>Cercozoa</taxon>
        <taxon>Chlorarachniophyceae</taxon>
        <taxon>Amorphochlora</taxon>
    </lineage>
</organism>
<evidence type="ECO:0000256" key="2">
    <source>
        <dbReference type="ARBA" id="ARBA00022737"/>
    </source>
</evidence>
<dbReference type="InterPro" id="IPR050630">
    <property type="entry name" value="WD_repeat_EMAP"/>
</dbReference>
<sequence>MGSGFGCQSGEPQAKNITDGVIKEEEVNENYGAFKDDQDSDIDDFENLEKGAAIQSMIQLDDDDDEEEDENGDPVEKKVAPAPGEEQEGQCWLAVKPFIGALVAPSDAPANNPAAPDANLEVDWVYGYRGHDCRDNLFFDSKSRAVYPIASFVIAYDKKAHTQQVLRHHTDDVVSLCQHPTNKDIFASGQVQTISLSGYTKRPFICVFNLATQEMTKLPAVHHRAVRALTFSPDGKYLASVGADNNNSIYIWDWESKTKLAETKGDVNKIYCIEWSSKTKGQLVTVGVKHVFFWTWTGGSIKRNRGLSGKVGIQTYFCHRFMDNGNVLLGSKKGQLVMYDAMTRTPKVVAKPHKGAVFALVKVKGGYITGGKDKFLRFFDNSFKEKWSLEFGSYVRSVNSDGTNIVVGTRNGEIYFVPESGASTVPEAVIAGHFEGEVWGLHVLHNTFLTSGEDNMVINWDMTAHKPLAYGKVSNLKKVPKTRRKYGVSTTSRFHPCKCARAVSMSPDGTHIALGRNDGKLAVLDAKSLKVMKVVNLNKISKRQIRNQKGNWIEAMSYSPCGKFLAVGTHGMVVCICEVAKDYECAVDFKSHNSVITHLDWSADSQHIRSTDKGYELLFFDVDAKDLKKSKHNPHATALKDLEWATNSCVLSWPTQCVWDTDMDGSDVNAVDVFNKQLVATGDDHGNVNLFRYPVLESSNEQIRHAGHSSHVTNVKFSKDGKYLISVGGGDKAVVQWRLKA</sequence>
<evidence type="ECO:0000259" key="6">
    <source>
        <dbReference type="Pfam" id="PF23414"/>
    </source>
</evidence>
<dbReference type="SMART" id="SM00320">
    <property type="entry name" value="WD40"/>
    <property type="match status" value="10"/>
</dbReference>
<dbReference type="GO" id="GO:0008017">
    <property type="term" value="F:microtubule binding"/>
    <property type="evidence" value="ECO:0007669"/>
    <property type="project" value="TreeGrafter"/>
</dbReference>
<dbReference type="InterPro" id="IPR036322">
    <property type="entry name" value="WD40_repeat_dom_sf"/>
</dbReference>
<reference evidence="7" key="1">
    <citation type="submission" date="2021-01" db="EMBL/GenBank/DDBJ databases">
        <authorList>
            <person name="Corre E."/>
            <person name="Pelletier E."/>
            <person name="Niang G."/>
            <person name="Scheremetjew M."/>
            <person name="Finn R."/>
            <person name="Kale V."/>
            <person name="Holt S."/>
            <person name="Cochrane G."/>
            <person name="Meng A."/>
            <person name="Brown T."/>
            <person name="Cohen L."/>
        </authorList>
    </citation>
    <scope>NUCLEOTIDE SEQUENCE</scope>
    <source>
        <strain evidence="7">CCMP2058</strain>
    </source>
</reference>
<evidence type="ECO:0000313" key="8">
    <source>
        <dbReference type="EMBL" id="CAD8463563.1"/>
    </source>
</evidence>
<feature type="domain" description="EML-like second beta-propeller" evidence="6">
    <location>
        <begin position="438"/>
        <end position="739"/>
    </location>
</feature>
<dbReference type="EMBL" id="HBEM01032976">
    <property type="protein sequence ID" value="CAD8463562.1"/>
    <property type="molecule type" value="Transcribed_RNA"/>
</dbReference>
<dbReference type="SUPFAM" id="SSF50978">
    <property type="entry name" value="WD40 repeat-like"/>
    <property type="match status" value="2"/>
</dbReference>
<dbReference type="InterPro" id="IPR015943">
    <property type="entry name" value="WD40/YVTN_repeat-like_dom_sf"/>
</dbReference>
<evidence type="ECO:0000313" key="7">
    <source>
        <dbReference type="EMBL" id="CAD8463562.1"/>
    </source>
</evidence>
<name>A0A6T6YZN7_9EUKA</name>
<dbReference type="Pfam" id="PF03451">
    <property type="entry name" value="HELP"/>
    <property type="match status" value="1"/>
</dbReference>
<dbReference type="Pfam" id="PF23414">
    <property type="entry name" value="Beta-prop_EML_2"/>
    <property type="match status" value="1"/>
</dbReference>
<feature type="repeat" description="WD" evidence="3">
    <location>
        <begin position="705"/>
        <end position="741"/>
    </location>
</feature>
<evidence type="ECO:0000259" key="5">
    <source>
        <dbReference type="Pfam" id="PF23409"/>
    </source>
</evidence>
<gene>
    <name evidence="7" type="ORF">LAMO00422_LOCUS22524</name>
    <name evidence="8" type="ORF">LAMO00422_LOCUS22525</name>
</gene>
<dbReference type="InterPro" id="IPR055442">
    <property type="entry name" value="Beta-prop_EML-like_2nd"/>
</dbReference>
<dbReference type="PROSITE" id="PS50082">
    <property type="entry name" value="WD_REPEATS_2"/>
    <property type="match status" value="1"/>
</dbReference>
<dbReference type="InterPro" id="IPR055439">
    <property type="entry name" value="Beta-prop_EML_1st"/>
</dbReference>